<comment type="caution">
    <text evidence="4">The sequence shown here is derived from an EMBL/GenBank/DDBJ whole genome shotgun (WGS) entry which is preliminary data.</text>
</comment>
<dbReference type="InterPro" id="IPR008271">
    <property type="entry name" value="Ser/Thr_kinase_AS"/>
</dbReference>
<feature type="region of interest" description="Disordered" evidence="2">
    <location>
        <begin position="1303"/>
        <end position="1344"/>
    </location>
</feature>
<feature type="compositionally biased region" description="Basic residues" evidence="2">
    <location>
        <begin position="425"/>
        <end position="437"/>
    </location>
</feature>
<dbReference type="SUPFAM" id="SSF56112">
    <property type="entry name" value="Protein kinase-like (PK-like)"/>
    <property type="match status" value="2"/>
</dbReference>
<dbReference type="PROSITE" id="PS50297">
    <property type="entry name" value="ANK_REP_REGION"/>
    <property type="match status" value="1"/>
</dbReference>
<dbReference type="PANTHER" id="PTHR13954">
    <property type="entry name" value="IRE1-RELATED"/>
    <property type="match status" value="1"/>
</dbReference>
<protein>
    <submittedName>
        <fullName evidence="4">Sensor for unfolded proteins in the ER ire1</fullName>
    </submittedName>
</protein>
<dbReference type="Gene3D" id="1.10.510.10">
    <property type="entry name" value="Transferase(Phosphotransferase) domain 1"/>
    <property type="match status" value="2"/>
</dbReference>
<dbReference type="Proteomes" id="UP000830375">
    <property type="component" value="Unassembled WGS sequence"/>
</dbReference>
<dbReference type="Gene3D" id="1.25.40.20">
    <property type="entry name" value="Ankyrin repeat-containing domain"/>
    <property type="match status" value="2"/>
</dbReference>
<dbReference type="Pfam" id="PF00023">
    <property type="entry name" value="Ank"/>
    <property type="match status" value="1"/>
</dbReference>
<dbReference type="PANTHER" id="PTHR13954:SF28">
    <property type="match status" value="1"/>
</dbReference>
<dbReference type="Pfam" id="PF12796">
    <property type="entry name" value="Ank_2"/>
    <property type="match status" value="2"/>
</dbReference>
<dbReference type="InterPro" id="IPR002110">
    <property type="entry name" value="Ankyrin_rpt"/>
</dbReference>
<reference evidence="4 5" key="1">
    <citation type="submission" date="2022-01" db="EMBL/GenBank/DDBJ databases">
        <title>A high-quality chromosome-level genome assembly of rohu carp, Labeo rohita.</title>
        <authorList>
            <person name="Arick M.A. II"/>
            <person name="Hsu C.-Y."/>
            <person name="Magbanua Z."/>
            <person name="Pechanova O."/>
            <person name="Grover C."/>
            <person name="Miller E."/>
            <person name="Thrash A."/>
            <person name="Ezzel L."/>
            <person name="Alam S."/>
            <person name="Benzie J."/>
            <person name="Hamilton M."/>
            <person name="Karsi A."/>
            <person name="Lawrence M.L."/>
            <person name="Peterson D.G."/>
        </authorList>
    </citation>
    <scope>NUCLEOTIDE SEQUENCE [LARGE SCALE GENOMIC DNA]</scope>
    <source>
        <strain evidence="5">BAU-BD-2019</strain>
        <tissue evidence="4">Blood</tissue>
    </source>
</reference>
<dbReference type="Pfam" id="PF00069">
    <property type="entry name" value="Pkinase"/>
    <property type="match status" value="2"/>
</dbReference>
<dbReference type="PROSITE" id="PS50088">
    <property type="entry name" value="ANK_REPEAT"/>
    <property type="match status" value="2"/>
</dbReference>
<name>A0ABQ8MJZ6_LABRO</name>
<dbReference type="InterPro" id="IPR045133">
    <property type="entry name" value="IRE1/2-like"/>
</dbReference>
<proteinExistence type="predicted"/>
<accession>A0ABQ8MJZ6</accession>
<evidence type="ECO:0000259" key="3">
    <source>
        <dbReference type="PROSITE" id="PS50011"/>
    </source>
</evidence>
<feature type="region of interest" description="Disordered" evidence="2">
    <location>
        <begin position="423"/>
        <end position="455"/>
    </location>
</feature>
<sequence>MKKKNVKKVSRKTDPLIKCIRENKAERLRNLLRGRDINELYHYKDRKDDVPLLTAAVICRNEEICFHLLKKSADPNKPSSVGLTPLHYAAFTTGVPLSIVERLLAAKANPDGHQLQVFTPLQYAVIHDREGIVKALIEAGASPERNYGVNPELDEKMEKMICQLSLQSEEFEKVHLFFSAFCAVQTKNQTEVYRVCEEHFFEEHPFIHTILLELYYGVTGQGAEQYRQSAIKWVKDTKSTDRYIEGVIKRLPRIPQKHWMIALNCLYAALRISKNNSSQVFSDLVSILTNSLQDSGNPQKELINHKILKILNVMVQKTSEQKLRLNHSVYEKLCKSLLPLTRPDLPSLIIMMTYGVFAYIYDIDPEPVVLCGLSPVPEKIINTADIEMDEVMKKKLHKLEESLRHPAGSSAVDSLCEETAALSTNRKKKKKKRKKKKIQQEVGSQESEQLDIEEPYPDTVLTSIEETNSSVQPFTQPAENSNISRRWLQTSHRWRPHLKKLSNIDASRTYRLGNLFDEFLIAKGSDGTQVFLGLRDDGTEVAVKRMIKSNYQVLKNEEEFLRLPQLDNPSIVRYVDFAEDAHFGYLVLQLCEYTLEEYIQDHLPDDTAERTLILKKLVKEVLCSLQVLHDQKTKVLHRDIKPQNVLIDMNGKARLADFGISRRLKQGETTLRTSVAGTRCWKAKETIDEEVNTGYKRSSDIQVTGMLVYYILSGGHHPFGKGAACEYNILRGRYSLEHLDDDVAEDLIKWMINENSNKRPTVEQTLAHPFFWTDDRRVEYLKKLGNQNEAENCRNADEELLHLPSELVQKLDGKKKAYPENTLGLLRFIRNLHEHYPEDAESINPMASFPDLFGNVFRFAKERGWNSRPSLKKSMAFRNPVHFSLSFPIQIPALPRKTDPLIKCILENKAERLRRLLRGKDINGLYPSELWNDNVTPLTAAVLCRNEEICSDLLNESADPNKPSTNGQTPLHYAVLTPGVPLSIVKRLLAAKADPNGYQSQIFTPLQYAVGHDREDIVKALIEAGASPESNYRMYPELDKKLERMIRQLSSEGEVFEKVHLFFSLFCAVQTKNQTEVYRDYKEHFFEENPFIHTILFEHYCGASLPNADQYHQSTIKWLKDTKSTDRYIEGVIKRFPKIPQKHCLIALNCLYVALCVSESVSPQVFSDLVPILTNKLQHFGNAQGEIINHLILKILNVMMQKMLEQKLSMNYSVCKKLCDGLLPLTHPDYSHLIGMWTFRLFANINDFAPELVALCGLSSVPEMILIKAETEMDEVMKKKLYKLDESLRHAAGSSAVDSLPEETVALSTSRKKKKKKKKKKKLQQEMGSQESEQQDKEKPHPDTVVTSIEETNSSVQPFMQPIVNSRRWCQISFRWRPKIEKLANIDISKTYRLQGLTLVPDSEFMIAKGSDGTQVFLGLRDDGTEVAVKRMIKSNYQVLKNEKEFLRLPELDNPSIVQYVDFAEDDNFGYLVLQLCEYTLEEYIHLPDSAERSLDLKSLVKEVLCSLQVLHDQKTKVLHRDIKPQNVLIDIKGQARLADFGISRRLKQSETTLRTSIAGTRCWKAKENIHEEVNTGYKRSSDIQVAGMLVYYILSRGHHPFGKQPRCEVNILEGRYSLEHLDDDVAKDLVEWMINENPNERPTVEQTLAHPFFWTDDR</sequence>
<evidence type="ECO:0000256" key="1">
    <source>
        <dbReference type="PROSITE-ProRule" id="PRU00023"/>
    </source>
</evidence>
<feature type="compositionally biased region" description="Basic residues" evidence="2">
    <location>
        <begin position="1310"/>
        <end position="1322"/>
    </location>
</feature>
<dbReference type="SMART" id="SM00220">
    <property type="entry name" value="S_TKc"/>
    <property type="match status" value="2"/>
</dbReference>
<dbReference type="InterPro" id="IPR000719">
    <property type="entry name" value="Prot_kinase_dom"/>
</dbReference>
<dbReference type="PROSITE" id="PS00108">
    <property type="entry name" value="PROTEIN_KINASE_ST"/>
    <property type="match status" value="2"/>
</dbReference>
<keyword evidence="5" id="KW-1185">Reference proteome</keyword>
<keyword evidence="1" id="KW-0040">ANK repeat</keyword>
<dbReference type="Gene3D" id="1.20.1440.180">
    <property type="entry name" value="KEN domain"/>
    <property type="match status" value="1"/>
</dbReference>
<evidence type="ECO:0000313" key="4">
    <source>
        <dbReference type="EMBL" id="KAI2662143.1"/>
    </source>
</evidence>
<organism evidence="4 5">
    <name type="scientific">Labeo rohita</name>
    <name type="common">Indian major carp</name>
    <name type="synonym">Cyprinus rohita</name>
    <dbReference type="NCBI Taxonomy" id="84645"/>
    <lineage>
        <taxon>Eukaryota</taxon>
        <taxon>Metazoa</taxon>
        <taxon>Chordata</taxon>
        <taxon>Craniata</taxon>
        <taxon>Vertebrata</taxon>
        <taxon>Euteleostomi</taxon>
        <taxon>Actinopterygii</taxon>
        <taxon>Neopterygii</taxon>
        <taxon>Teleostei</taxon>
        <taxon>Ostariophysi</taxon>
        <taxon>Cypriniformes</taxon>
        <taxon>Cyprinidae</taxon>
        <taxon>Labeoninae</taxon>
        <taxon>Labeonini</taxon>
        <taxon>Labeo</taxon>
    </lineage>
</organism>
<feature type="domain" description="Protein kinase" evidence="3">
    <location>
        <begin position="1401"/>
        <end position="1654"/>
    </location>
</feature>
<dbReference type="InterPro" id="IPR036770">
    <property type="entry name" value="Ankyrin_rpt-contain_sf"/>
</dbReference>
<feature type="repeat" description="ANK" evidence="1">
    <location>
        <begin position="1001"/>
        <end position="1033"/>
    </location>
</feature>
<dbReference type="InterPro" id="IPR011009">
    <property type="entry name" value="Kinase-like_dom_sf"/>
</dbReference>
<dbReference type="EMBL" id="JACTAM010000007">
    <property type="protein sequence ID" value="KAI2662143.1"/>
    <property type="molecule type" value="Genomic_DNA"/>
</dbReference>
<feature type="domain" description="Protein kinase" evidence="3">
    <location>
        <begin position="515"/>
        <end position="771"/>
    </location>
</feature>
<gene>
    <name evidence="4" type="ORF">H4Q32_000918</name>
</gene>
<dbReference type="PROSITE" id="PS50011">
    <property type="entry name" value="PROTEIN_KINASE_DOM"/>
    <property type="match status" value="2"/>
</dbReference>
<feature type="repeat" description="ANK" evidence="1">
    <location>
        <begin position="966"/>
        <end position="1000"/>
    </location>
</feature>
<evidence type="ECO:0000256" key="2">
    <source>
        <dbReference type="SAM" id="MobiDB-lite"/>
    </source>
</evidence>
<evidence type="ECO:0000313" key="5">
    <source>
        <dbReference type="Proteomes" id="UP000830375"/>
    </source>
</evidence>
<dbReference type="SMART" id="SM00248">
    <property type="entry name" value="ANK"/>
    <property type="match status" value="7"/>
</dbReference>
<dbReference type="SUPFAM" id="SSF48403">
    <property type="entry name" value="Ankyrin repeat"/>
    <property type="match status" value="2"/>
</dbReference>
<dbReference type="InterPro" id="IPR038357">
    <property type="entry name" value="KEN_sf"/>
</dbReference>